<keyword evidence="9 12" id="KW-0460">Magnesium</keyword>
<feature type="binding site" evidence="12">
    <location>
        <begin position="259"/>
        <end position="260"/>
    </location>
    <ligand>
        <name>ATP</name>
        <dbReference type="ChEBI" id="CHEBI:30616"/>
    </ligand>
</feature>
<comment type="similarity">
    <text evidence="1">Belongs to the carbohydrate kinase pfkB family.</text>
</comment>
<accession>A0ABU8RG18</accession>
<evidence type="ECO:0000256" key="12">
    <source>
        <dbReference type="HAMAP-Rule" id="MF_01987"/>
    </source>
</evidence>
<evidence type="ECO:0000256" key="6">
    <source>
        <dbReference type="ARBA" id="ARBA00022741"/>
    </source>
</evidence>
<dbReference type="EMBL" id="JBBIAA010000001">
    <property type="protein sequence ID" value="MEJ5943924.1"/>
    <property type="molecule type" value="Genomic_DNA"/>
</dbReference>
<dbReference type="RefSeq" id="WP_339573314.1">
    <property type="nucleotide sequence ID" value="NZ_JBBIAA010000001.1"/>
</dbReference>
<evidence type="ECO:0000313" key="16">
    <source>
        <dbReference type="Proteomes" id="UP001387100"/>
    </source>
</evidence>
<name>A0ABU8RG18_9ACTN</name>
<proteinExistence type="inferred from homology"/>
<comment type="catalytic activity">
    <reaction evidence="12">
        <text>D-ribose + ATP = D-ribose 5-phosphate + ADP + H(+)</text>
        <dbReference type="Rhea" id="RHEA:13697"/>
        <dbReference type="ChEBI" id="CHEBI:15378"/>
        <dbReference type="ChEBI" id="CHEBI:30616"/>
        <dbReference type="ChEBI" id="CHEBI:47013"/>
        <dbReference type="ChEBI" id="CHEBI:78346"/>
        <dbReference type="ChEBI" id="CHEBI:456216"/>
        <dbReference type="EC" id="2.7.1.15"/>
    </reaction>
</comment>
<feature type="domain" description="Carbohydrate kinase PfkB" evidence="14">
    <location>
        <begin position="7"/>
        <end position="326"/>
    </location>
</feature>
<feature type="binding site" evidence="12">
    <location>
        <position position="260"/>
    </location>
    <ligand>
        <name>substrate</name>
    </ligand>
</feature>
<dbReference type="EC" id="2.7.1.15" evidence="2 12"/>
<feature type="binding site" evidence="12">
    <location>
        <position position="184"/>
    </location>
    <ligand>
        <name>ATP</name>
        <dbReference type="ChEBI" id="CHEBI:30616"/>
    </ligand>
</feature>
<dbReference type="InterPro" id="IPR029056">
    <property type="entry name" value="Ribokinase-like"/>
</dbReference>
<evidence type="ECO:0000256" key="2">
    <source>
        <dbReference type="ARBA" id="ARBA00012035"/>
    </source>
</evidence>
<dbReference type="CDD" id="cd01174">
    <property type="entry name" value="ribokinase"/>
    <property type="match status" value="1"/>
</dbReference>
<evidence type="ECO:0000256" key="7">
    <source>
        <dbReference type="ARBA" id="ARBA00022777"/>
    </source>
</evidence>
<evidence type="ECO:0000256" key="13">
    <source>
        <dbReference type="SAM" id="MobiDB-lite"/>
    </source>
</evidence>
<dbReference type="SUPFAM" id="SSF53613">
    <property type="entry name" value="Ribokinase-like"/>
    <property type="match status" value="1"/>
</dbReference>
<dbReference type="GO" id="GO:0004747">
    <property type="term" value="F:ribokinase activity"/>
    <property type="evidence" value="ECO:0007669"/>
    <property type="project" value="UniProtKB-EC"/>
</dbReference>
<comment type="activity regulation">
    <text evidence="12">Activated by a monovalent cation that binds near, but not in, the active site. The most likely occupant of the site in vivo is potassium. Ion binding induces a conformational change that may alter substrate affinity.</text>
</comment>
<feature type="region of interest" description="Disordered" evidence="13">
    <location>
        <begin position="278"/>
        <end position="298"/>
    </location>
</feature>
<dbReference type="InterPro" id="IPR011877">
    <property type="entry name" value="Ribokinase"/>
</dbReference>
<comment type="caution">
    <text evidence="15">The sequence shown here is derived from an EMBL/GenBank/DDBJ whole genome shotgun (WGS) entry which is preliminary data.</text>
</comment>
<evidence type="ECO:0000256" key="1">
    <source>
        <dbReference type="ARBA" id="ARBA00005380"/>
    </source>
</evidence>
<dbReference type="PANTHER" id="PTHR10584:SF166">
    <property type="entry name" value="RIBOKINASE"/>
    <property type="match status" value="1"/>
</dbReference>
<evidence type="ECO:0000256" key="9">
    <source>
        <dbReference type="ARBA" id="ARBA00022842"/>
    </source>
</evidence>
<feature type="binding site" evidence="12">
    <location>
        <position position="256"/>
    </location>
    <ligand>
        <name>K(+)</name>
        <dbReference type="ChEBI" id="CHEBI:29103"/>
    </ligand>
</feature>
<evidence type="ECO:0000256" key="5">
    <source>
        <dbReference type="ARBA" id="ARBA00022723"/>
    </source>
</evidence>
<dbReference type="Pfam" id="PF00294">
    <property type="entry name" value="PfkB"/>
    <property type="match status" value="1"/>
</dbReference>
<dbReference type="InterPro" id="IPR011611">
    <property type="entry name" value="PfkB_dom"/>
</dbReference>
<keyword evidence="8 12" id="KW-0067">ATP-binding</keyword>
<feature type="binding site" evidence="12">
    <location>
        <position position="318"/>
    </location>
    <ligand>
        <name>K(+)</name>
        <dbReference type="ChEBI" id="CHEBI:29103"/>
    </ligand>
</feature>
<dbReference type="Gene3D" id="3.40.1190.20">
    <property type="match status" value="1"/>
</dbReference>
<dbReference type="HAMAP" id="MF_01987">
    <property type="entry name" value="Ribokinase"/>
    <property type="match status" value="1"/>
</dbReference>
<dbReference type="InterPro" id="IPR002139">
    <property type="entry name" value="Ribo/fructo_kinase"/>
</dbReference>
<dbReference type="PRINTS" id="PR00990">
    <property type="entry name" value="RIBOKINASE"/>
</dbReference>
<keyword evidence="12" id="KW-0963">Cytoplasm</keyword>
<comment type="cofactor">
    <cofactor evidence="12">
        <name>Mg(2+)</name>
        <dbReference type="ChEBI" id="CHEBI:18420"/>
    </cofactor>
    <text evidence="12">Requires a divalent cation, most likely magnesium in vivo, as an electrophilic catalyst to aid phosphoryl group transfer. It is the chelate of the metal and the nucleotide that is the actual substrate.</text>
</comment>
<feature type="binding site" evidence="12">
    <location>
        <position position="320"/>
    </location>
    <ligand>
        <name>K(+)</name>
        <dbReference type="ChEBI" id="CHEBI:29103"/>
    </ligand>
</feature>
<comment type="subunit">
    <text evidence="12">Homodimer.</text>
</comment>
<evidence type="ECO:0000256" key="3">
    <source>
        <dbReference type="ARBA" id="ARBA00016943"/>
    </source>
</evidence>
<feature type="binding site" evidence="12">
    <location>
        <position position="140"/>
    </location>
    <ligand>
        <name>substrate</name>
    </ligand>
</feature>
<comment type="subcellular location">
    <subcellularLocation>
        <location evidence="12">Cytoplasm</location>
    </subcellularLocation>
</comment>
<reference evidence="15 16" key="1">
    <citation type="journal article" date="2017" name="Int. J. Syst. Evol. Microbiol.">
        <title>Pseudokineococcus basanitobsidens sp. nov., isolated from volcanic rock.</title>
        <authorList>
            <person name="Lee D.W."/>
            <person name="Park M.Y."/>
            <person name="Kim J.J."/>
            <person name="Kim B.S."/>
        </authorList>
    </citation>
    <scope>NUCLEOTIDE SEQUENCE [LARGE SCALE GENOMIC DNA]</scope>
    <source>
        <strain evidence="15 16">DSM 103726</strain>
    </source>
</reference>
<dbReference type="Proteomes" id="UP001387100">
    <property type="component" value="Unassembled WGS sequence"/>
</dbReference>
<evidence type="ECO:0000256" key="11">
    <source>
        <dbReference type="ARBA" id="ARBA00023277"/>
    </source>
</evidence>
<keyword evidence="7 12" id="KW-0418">Kinase</keyword>
<feature type="binding site" evidence="12">
    <location>
        <begin position="42"/>
        <end position="46"/>
    </location>
    <ligand>
        <name>substrate</name>
    </ligand>
</feature>
<feature type="binding site" evidence="12">
    <location>
        <position position="315"/>
    </location>
    <ligand>
        <name>K(+)</name>
        <dbReference type="ChEBI" id="CHEBI:29103"/>
    </ligand>
</feature>
<keyword evidence="16" id="KW-1185">Reference proteome</keyword>
<comment type="pathway">
    <text evidence="12">Carbohydrate metabolism; D-ribose degradation; D-ribose 5-phosphate from beta-D-ribopyranose: step 2/2.</text>
</comment>
<dbReference type="PROSITE" id="PS00584">
    <property type="entry name" value="PFKB_KINASES_2"/>
    <property type="match status" value="1"/>
</dbReference>
<feature type="binding site" evidence="12">
    <location>
        <begin position="14"/>
        <end position="16"/>
    </location>
    <ligand>
        <name>substrate</name>
    </ligand>
</feature>
<comment type="function">
    <text evidence="12">Catalyzes the phosphorylation of ribose at O-5 in a reaction requiring ATP and magnesium. The resulting D-ribose-5-phosphate can then be used either for sythesis of nucleotides, histidine, and tryptophan, or as a component of the pentose phosphate pathway.</text>
</comment>
<feature type="region of interest" description="Disordered" evidence="13">
    <location>
        <begin position="318"/>
        <end position="339"/>
    </location>
</feature>
<evidence type="ECO:0000256" key="10">
    <source>
        <dbReference type="ARBA" id="ARBA00022958"/>
    </source>
</evidence>
<organism evidence="15 16">
    <name type="scientific">Pseudokineococcus basanitobsidens</name>
    <dbReference type="NCBI Taxonomy" id="1926649"/>
    <lineage>
        <taxon>Bacteria</taxon>
        <taxon>Bacillati</taxon>
        <taxon>Actinomycetota</taxon>
        <taxon>Actinomycetes</taxon>
        <taxon>Kineosporiales</taxon>
        <taxon>Kineosporiaceae</taxon>
        <taxon>Pseudokineococcus</taxon>
    </lineage>
</organism>
<feature type="binding site" evidence="12">
    <location>
        <position position="254"/>
    </location>
    <ligand>
        <name>K(+)</name>
        <dbReference type="ChEBI" id="CHEBI:29103"/>
    </ligand>
</feature>
<evidence type="ECO:0000256" key="8">
    <source>
        <dbReference type="ARBA" id="ARBA00022840"/>
    </source>
</evidence>
<keyword evidence="4 12" id="KW-0808">Transferase</keyword>
<evidence type="ECO:0000259" key="14">
    <source>
        <dbReference type="Pfam" id="PF00294"/>
    </source>
</evidence>
<keyword evidence="5 12" id="KW-0479">Metal-binding</keyword>
<gene>
    <name evidence="12" type="primary">rbsK</name>
    <name evidence="15" type="ORF">WDZ17_01265</name>
</gene>
<feature type="active site" description="Proton acceptor" evidence="12">
    <location>
        <position position="260"/>
    </location>
</feature>
<evidence type="ECO:0000313" key="15">
    <source>
        <dbReference type="EMBL" id="MEJ5943924.1"/>
    </source>
</evidence>
<comment type="similarity">
    <text evidence="12">Belongs to the carbohydrate kinase PfkB family. Ribokinase subfamily.</text>
</comment>
<protein>
    <recommendedName>
        <fullName evidence="3 12">Ribokinase</fullName>
        <shortName evidence="12">RK</shortName>
        <ecNumber evidence="2 12">2.7.1.15</ecNumber>
    </recommendedName>
</protein>
<dbReference type="PANTHER" id="PTHR10584">
    <property type="entry name" value="SUGAR KINASE"/>
    <property type="match status" value="1"/>
</dbReference>
<dbReference type="InterPro" id="IPR002173">
    <property type="entry name" value="Carboh/pur_kinase_PfkB_CS"/>
</dbReference>
<feature type="binding site" evidence="12">
    <location>
        <begin position="225"/>
        <end position="230"/>
    </location>
    <ligand>
        <name>ATP</name>
        <dbReference type="ChEBI" id="CHEBI:30616"/>
    </ligand>
</feature>
<keyword evidence="6 12" id="KW-0547">Nucleotide-binding</keyword>
<sequence length="339" mass="33498">MAQRSGVVVVGSANVDVVLGVDDVPRPGETVLARSRTEHVGGKGLNQAVAAARAGAATTFVGAVGDDAGGRRLRQVLAEEAVDVRCRVVGEPSGTAFVTVAAGGENAIVVDAGANAGLVDLTDDELDAVRGAGHLLCQLEVPLPTVVAAARAASSAGGVVVLNPSPVQALPPDLLVAVDVLVVNEHEAAELAGGSGRSGADGSVVERARPLARRLLEDVPAVVVTLGARGALVAVRGGGPDGVHVPGLEVEAVDTTGAGDVFSGALVAGLEVARTRRAAGEAPGMTPGKTPGEDVSDEDVLRGAARFATAAAAWSVRSHGAASSAPRRGDVEALLGSPG</sequence>
<evidence type="ECO:0000256" key="4">
    <source>
        <dbReference type="ARBA" id="ARBA00022679"/>
    </source>
</evidence>
<comment type="caution">
    <text evidence="12">Lacks conserved residue(s) required for the propagation of feature annotation.</text>
</comment>
<keyword evidence="10 12" id="KW-0630">Potassium</keyword>
<feature type="binding site" evidence="12">
    <location>
        <position position="324"/>
    </location>
    <ligand>
        <name>K(+)</name>
        <dbReference type="ChEBI" id="CHEBI:29103"/>
    </ligand>
</feature>
<keyword evidence="11 12" id="KW-0119">Carbohydrate metabolism</keyword>